<protein>
    <submittedName>
        <fullName evidence="4">Carbamoyltransferase N-terminal domain-containing protein</fullName>
    </submittedName>
</protein>
<feature type="domain" description="Carbamoyltransferase C-terminal" evidence="3">
    <location>
        <begin position="405"/>
        <end position="543"/>
    </location>
</feature>
<accession>A0ABU5ZSP2</accession>
<evidence type="ECO:0000313" key="5">
    <source>
        <dbReference type="Proteomes" id="UP001327027"/>
    </source>
</evidence>
<dbReference type="RefSeq" id="WP_324178986.1">
    <property type="nucleotide sequence ID" value="NZ_BAABAW010000003.1"/>
</dbReference>
<proteinExistence type="inferred from homology"/>
<evidence type="ECO:0000256" key="1">
    <source>
        <dbReference type="ARBA" id="ARBA00006129"/>
    </source>
</evidence>
<name>A0ABU5ZSP2_9FLAO</name>
<dbReference type="Pfam" id="PF16861">
    <property type="entry name" value="Carbam_trans_C"/>
    <property type="match status" value="1"/>
</dbReference>
<organism evidence="4 5">
    <name type="scientific">Aquimarina gracilis</name>
    <dbReference type="NCBI Taxonomy" id="874422"/>
    <lineage>
        <taxon>Bacteria</taxon>
        <taxon>Pseudomonadati</taxon>
        <taxon>Bacteroidota</taxon>
        <taxon>Flavobacteriia</taxon>
        <taxon>Flavobacteriales</taxon>
        <taxon>Flavobacteriaceae</taxon>
        <taxon>Aquimarina</taxon>
    </lineage>
</organism>
<dbReference type="EMBL" id="JAYKLX010000002">
    <property type="protein sequence ID" value="MEB3344963.1"/>
    <property type="molecule type" value="Genomic_DNA"/>
</dbReference>
<gene>
    <name evidence="4" type="ORF">U6A24_05795</name>
</gene>
<dbReference type="InterPro" id="IPR031730">
    <property type="entry name" value="Carbam_trans_C"/>
</dbReference>
<feature type="domain" description="Carbamoyltransferase" evidence="2">
    <location>
        <begin position="3"/>
        <end position="353"/>
    </location>
</feature>
<dbReference type="Proteomes" id="UP001327027">
    <property type="component" value="Unassembled WGS sequence"/>
</dbReference>
<dbReference type="Pfam" id="PF02543">
    <property type="entry name" value="Carbam_trans_N"/>
    <property type="match status" value="1"/>
</dbReference>
<evidence type="ECO:0000259" key="2">
    <source>
        <dbReference type="Pfam" id="PF02543"/>
    </source>
</evidence>
<dbReference type="PANTHER" id="PTHR34847:SF1">
    <property type="entry name" value="NODULATION PROTEIN U"/>
    <property type="match status" value="1"/>
</dbReference>
<dbReference type="InterPro" id="IPR003696">
    <property type="entry name" value="Carbtransf_dom"/>
</dbReference>
<dbReference type="PANTHER" id="PTHR34847">
    <property type="entry name" value="NODULATION PROTEIN U"/>
    <property type="match status" value="1"/>
</dbReference>
<comment type="similarity">
    <text evidence="1">Belongs to the NodU/CmcH family.</text>
</comment>
<dbReference type="Gene3D" id="3.90.870.20">
    <property type="entry name" value="Carbamoyltransferase, C-terminal domain"/>
    <property type="match status" value="1"/>
</dbReference>
<reference evidence="4 5" key="1">
    <citation type="journal article" date="2013" name="Int. J. Syst. Evol. Microbiol.">
        <title>Aquimarina gracilis sp. nov., isolated from the gut microflora of a mussel, Mytilus coruscus, and emended description of Aquimarina spongiae.</title>
        <authorList>
            <person name="Park S.C."/>
            <person name="Choe H.N."/>
            <person name="Baik K.S."/>
            <person name="Seong C.N."/>
        </authorList>
    </citation>
    <scope>NUCLEOTIDE SEQUENCE [LARGE SCALE GENOMIC DNA]</scope>
    <source>
        <strain evidence="4 5">PSC32</strain>
    </source>
</reference>
<comment type="caution">
    <text evidence="4">The sequence shown here is derived from an EMBL/GenBank/DDBJ whole genome shotgun (WGS) entry which is preliminary data.</text>
</comment>
<dbReference type="Gene3D" id="3.30.420.40">
    <property type="match status" value="1"/>
</dbReference>
<keyword evidence="5" id="KW-1185">Reference proteome</keyword>
<dbReference type="InterPro" id="IPR051338">
    <property type="entry name" value="NodU/CmcH_Carbamoyltrnsfr"/>
</dbReference>
<evidence type="ECO:0000313" key="4">
    <source>
        <dbReference type="EMBL" id="MEB3344963.1"/>
    </source>
</evidence>
<dbReference type="InterPro" id="IPR038152">
    <property type="entry name" value="Carbam_trans_C_sf"/>
</dbReference>
<evidence type="ECO:0000259" key="3">
    <source>
        <dbReference type="Pfam" id="PF16861"/>
    </source>
</evidence>
<sequence>MIICGLKLTHDGAIALIDNDKLIFSYEMEKLNNNPRFSSLLDLDLRFLASVLNEHGYKIENVDKFVIDGWGEYNEETAGKENDAASFFTKIKDMLGREFEIEFGKYGMLVKDEDVLEQQSFSYLSNDFDYNSYLHISGHLMGAYCTSPFAKNKEDSFVLVWDGGMFPQCFYFNATTRKIDNLGPIFHIKGDSYASFASNYNPFTNFEGEGLSIAGKVMAYIALGKCIPEVLSFFKDTFNKNEGEILTDKITDLKTLINRSTNLLKEFVIYGEINDVKPVDLMATYHVFLQEILLVKLKGLVDRYPMQKKNLCMVGGCALNIKWNSAIRNSGMFEDVWVPPFPNDSGSAVGAACCEMLKHTEELALDWNVYSGPFLNEFQDNDLWTSVDCAIPELARIIHEFNEPIIFLNGRAELGPRALGNRSILSAPVSTTMKGVLNKIKGREDYRPVAPICIVEDAPQIFSPGTPDPYMLYDHKVRDQWIDKIPAITHLDGTARLQTVSEQDNPEVYGLLQEYKKLSGVPLLCNTSANHSGKGFFPDVQSVMDWGKVNAIWSEGKIYVKKGEKIHLESELFKMLEKPY</sequence>